<evidence type="ECO:0000256" key="9">
    <source>
        <dbReference type="PROSITE-ProRule" id="PRU01193"/>
    </source>
</evidence>
<dbReference type="GO" id="GO:0050660">
    <property type="term" value="F:flavin adenine dinucleotide binding"/>
    <property type="evidence" value="ECO:0007669"/>
    <property type="project" value="InterPro"/>
</dbReference>
<dbReference type="EMBL" id="CADIKM010000003">
    <property type="protein sequence ID" value="CAB3779787.1"/>
    <property type="molecule type" value="Genomic_DNA"/>
</dbReference>
<dbReference type="Gene3D" id="3.30.465.10">
    <property type="match status" value="1"/>
</dbReference>
<dbReference type="SMART" id="SM01091">
    <property type="entry name" value="CorC_HlyC"/>
    <property type="match status" value="1"/>
</dbReference>
<evidence type="ECO:0000259" key="12">
    <source>
        <dbReference type="PROSITE" id="PS51846"/>
    </source>
</evidence>
<organism evidence="13 14">
    <name type="scientific">Pararobbsia alpina</name>
    <dbReference type="NCBI Taxonomy" id="621374"/>
    <lineage>
        <taxon>Bacteria</taxon>
        <taxon>Pseudomonadati</taxon>
        <taxon>Pseudomonadota</taxon>
        <taxon>Betaproteobacteria</taxon>
        <taxon>Burkholderiales</taxon>
        <taxon>Burkholderiaceae</taxon>
        <taxon>Pararobbsia</taxon>
    </lineage>
</organism>
<feature type="transmembrane region" description="Helical" evidence="10">
    <location>
        <begin position="98"/>
        <end position="123"/>
    </location>
</feature>
<feature type="domain" description="CBS" evidence="11">
    <location>
        <begin position="221"/>
        <end position="281"/>
    </location>
</feature>
<evidence type="ECO:0000256" key="2">
    <source>
        <dbReference type="ARBA" id="ARBA00022475"/>
    </source>
</evidence>
<evidence type="ECO:0000256" key="3">
    <source>
        <dbReference type="ARBA" id="ARBA00022692"/>
    </source>
</evidence>
<dbReference type="SUPFAM" id="SSF56176">
    <property type="entry name" value="FAD-binding/transporter-associated domain-like"/>
    <property type="match status" value="1"/>
</dbReference>
<sequence length="437" mass="47538">MDTLLSLAAALLLVLLNGFFVAAEFALVKLRGTRVAAIAKQHGWRGRLLRRVHSRLDTYLSACQLGITLASLGLGWLGEPAFAHLLEPVFSALDVQPRFGGTISLVLAFVLISFLHIVAGELAPKSLAIRMPERAGLITAAPLYLFYWLMYPAIALLNMSANGILRLLGLADSGHADTPYGEDEIRLILRGSRPPRQFTRDEWNTLSHSLEFGKLSSSDLMRPLRDAVGFEVDDTLETVMRVAREKRYSRYPLYGEDGDSVIGMIDLKDVLFAHVDAARDGGLRALARPVLHTLPEMPALELLRLFRGGAPHFAVVGRPGLAPIGFVTLADLASALVGQIKDDVRTTEVEWERLPDGSVEGQASLTIVSLEHELGVHFGEQRAESVGGMILDRIGELPLPGHVVDFDAATITVKELIGPRIGTVVVTPKDEASELAD</sequence>
<evidence type="ECO:0000256" key="4">
    <source>
        <dbReference type="ARBA" id="ARBA00022737"/>
    </source>
</evidence>
<protein>
    <recommendedName>
        <fullName evidence="15">HlyC/CorC family transporter</fullName>
    </recommendedName>
</protein>
<dbReference type="PANTHER" id="PTHR43099:SF5">
    <property type="entry name" value="HLYC_CORC FAMILY TRANSPORTER"/>
    <property type="match status" value="1"/>
</dbReference>
<dbReference type="Pfam" id="PF01595">
    <property type="entry name" value="CNNM"/>
    <property type="match status" value="1"/>
</dbReference>
<feature type="domain" description="CNNM transmembrane" evidence="12">
    <location>
        <begin position="1"/>
        <end position="210"/>
    </location>
</feature>
<dbReference type="InterPro" id="IPR000644">
    <property type="entry name" value="CBS_dom"/>
</dbReference>
<dbReference type="InterPro" id="IPR016169">
    <property type="entry name" value="FAD-bd_PCMH_sub2"/>
</dbReference>
<feature type="transmembrane region" description="Helical" evidence="10">
    <location>
        <begin position="59"/>
        <end position="78"/>
    </location>
</feature>
<dbReference type="CDD" id="cd04590">
    <property type="entry name" value="CBS_pair_CorC_HlyC_assoc"/>
    <property type="match status" value="1"/>
</dbReference>
<dbReference type="GO" id="GO:0005886">
    <property type="term" value="C:plasma membrane"/>
    <property type="evidence" value="ECO:0007669"/>
    <property type="project" value="UniProtKB-SubCell"/>
</dbReference>
<feature type="transmembrane region" description="Helical" evidence="10">
    <location>
        <begin position="6"/>
        <end position="28"/>
    </location>
</feature>
<dbReference type="RefSeq" id="WP_175103445.1">
    <property type="nucleotide sequence ID" value="NZ_CADIKM010000003.1"/>
</dbReference>
<dbReference type="Pfam" id="PF00571">
    <property type="entry name" value="CBS"/>
    <property type="match status" value="2"/>
</dbReference>
<evidence type="ECO:0000256" key="5">
    <source>
        <dbReference type="ARBA" id="ARBA00022989"/>
    </source>
</evidence>
<reference evidence="13 14" key="1">
    <citation type="submission" date="2020-04" db="EMBL/GenBank/DDBJ databases">
        <authorList>
            <person name="De Canck E."/>
        </authorList>
    </citation>
    <scope>NUCLEOTIDE SEQUENCE [LARGE SCALE GENOMIC DNA]</scope>
    <source>
        <strain evidence="13 14">LMG 28138</strain>
    </source>
</reference>
<evidence type="ECO:0000256" key="8">
    <source>
        <dbReference type="PROSITE-ProRule" id="PRU00703"/>
    </source>
</evidence>
<dbReference type="PROSITE" id="PS51371">
    <property type="entry name" value="CBS"/>
    <property type="match status" value="1"/>
</dbReference>
<keyword evidence="14" id="KW-1185">Reference proteome</keyword>
<keyword evidence="6 8" id="KW-0129">CBS domain</keyword>
<dbReference type="PANTHER" id="PTHR43099">
    <property type="entry name" value="UPF0053 PROTEIN YRKA"/>
    <property type="match status" value="1"/>
</dbReference>
<dbReference type="InterPro" id="IPR044751">
    <property type="entry name" value="Ion_transp-like_CBS"/>
</dbReference>
<comment type="subcellular location">
    <subcellularLocation>
        <location evidence="1">Cell membrane</location>
        <topology evidence="1">Multi-pass membrane protein</topology>
    </subcellularLocation>
</comment>
<keyword evidence="5 9" id="KW-1133">Transmembrane helix</keyword>
<evidence type="ECO:0000313" key="13">
    <source>
        <dbReference type="EMBL" id="CAB3779787.1"/>
    </source>
</evidence>
<dbReference type="Gene3D" id="3.10.580.10">
    <property type="entry name" value="CBS-domain"/>
    <property type="match status" value="1"/>
</dbReference>
<accession>A0A6S7C2X0</accession>
<evidence type="ECO:0000256" key="6">
    <source>
        <dbReference type="ARBA" id="ARBA00023122"/>
    </source>
</evidence>
<evidence type="ECO:0008006" key="15">
    <source>
        <dbReference type="Google" id="ProtNLM"/>
    </source>
</evidence>
<proteinExistence type="predicted"/>
<evidence type="ECO:0000256" key="7">
    <source>
        <dbReference type="ARBA" id="ARBA00023136"/>
    </source>
</evidence>
<dbReference type="InterPro" id="IPR051676">
    <property type="entry name" value="UPF0053_domain"/>
</dbReference>
<keyword evidence="2" id="KW-1003">Cell membrane</keyword>
<dbReference type="Proteomes" id="UP000494115">
    <property type="component" value="Unassembled WGS sequence"/>
</dbReference>
<dbReference type="InterPro" id="IPR046342">
    <property type="entry name" value="CBS_dom_sf"/>
</dbReference>
<dbReference type="Pfam" id="PF03471">
    <property type="entry name" value="CorC_HlyC"/>
    <property type="match status" value="1"/>
</dbReference>
<keyword evidence="3 9" id="KW-0812">Transmembrane</keyword>
<dbReference type="PROSITE" id="PS51846">
    <property type="entry name" value="CNNM"/>
    <property type="match status" value="1"/>
</dbReference>
<evidence type="ECO:0000259" key="11">
    <source>
        <dbReference type="PROSITE" id="PS51371"/>
    </source>
</evidence>
<name>A0A6S7C2X0_9BURK</name>
<evidence type="ECO:0000256" key="1">
    <source>
        <dbReference type="ARBA" id="ARBA00004651"/>
    </source>
</evidence>
<gene>
    <name evidence="13" type="ORF">LMG28138_00898</name>
</gene>
<feature type="transmembrane region" description="Helical" evidence="10">
    <location>
        <begin position="135"/>
        <end position="157"/>
    </location>
</feature>
<evidence type="ECO:0000313" key="14">
    <source>
        <dbReference type="Proteomes" id="UP000494115"/>
    </source>
</evidence>
<dbReference type="SUPFAM" id="SSF54631">
    <property type="entry name" value="CBS-domain pair"/>
    <property type="match status" value="1"/>
</dbReference>
<keyword evidence="7 9" id="KW-0472">Membrane</keyword>
<dbReference type="AlphaFoldDB" id="A0A6S7C2X0"/>
<dbReference type="InterPro" id="IPR005170">
    <property type="entry name" value="Transptr-assoc_dom"/>
</dbReference>
<evidence type="ECO:0000256" key="10">
    <source>
        <dbReference type="SAM" id="Phobius"/>
    </source>
</evidence>
<dbReference type="InterPro" id="IPR036318">
    <property type="entry name" value="FAD-bd_PCMH-like_sf"/>
</dbReference>
<dbReference type="InterPro" id="IPR002550">
    <property type="entry name" value="CNNM"/>
</dbReference>
<keyword evidence="4" id="KW-0677">Repeat</keyword>